<dbReference type="SUPFAM" id="SSF53187">
    <property type="entry name" value="Zn-dependent exopeptidases"/>
    <property type="match status" value="1"/>
</dbReference>
<dbReference type="InterPro" id="IPR010247">
    <property type="entry name" value="HutG_amidohyd"/>
</dbReference>
<dbReference type="InterPro" id="IPR007709">
    <property type="entry name" value="N-FG_amidohydro"/>
</dbReference>
<sequence>METSSTDFHFEAGTMPLLVSMPHVGTGIPDDVAAAMTPAALQKADTDWHLRELYGFARELGASTLAAHWSRYVIDLNRPADNTSLYPGQDTTGLCPLDTFACEPLYQPGRTPDDAEVRRRLALYWQPYHDQLQAELHRLLAAHGKVVLWEAHSIASIVPRFFEGRLPDLNFGSADGTSCDPALTDLVAAVARADGRYTIAVNGRFKGGHITRTYGQPGAGLHALQLEMCQGTYMDESAPFGYRPDLAARVQPVLRQMLQAAAGWAREGSGA</sequence>
<reference evidence="1 2" key="1">
    <citation type="submission" date="2019-11" db="EMBL/GenBank/DDBJ databases">
        <title>Draft Genome Sequences of Six Type Strains of the Genus Massilia.</title>
        <authorList>
            <person name="Miess H."/>
            <person name="Frediansyah A."/>
            <person name="Goeker M."/>
            <person name="Gross H."/>
        </authorList>
    </citation>
    <scope>NUCLEOTIDE SEQUENCE [LARGE SCALE GENOMIC DNA]</scope>
    <source>
        <strain evidence="1 2">DSM 17513</strain>
    </source>
</reference>
<evidence type="ECO:0000313" key="1">
    <source>
        <dbReference type="EMBL" id="MUI14165.1"/>
    </source>
</evidence>
<proteinExistence type="predicted"/>
<name>A0A6I3XQV7_9BURK</name>
<dbReference type="Pfam" id="PF05013">
    <property type="entry name" value="FGase"/>
    <property type="match status" value="1"/>
</dbReference>
<dbReference type="Gene3D" id="3.40.630.40">
    <property type="entry name" value="Zn-dependent exopeptidases"/>
    <property type="match status" value="1"/>
</dbReference>
<dbReference type="OrthoDB" id="8716700at2"/>
<protein>
    <submittedName>
        <fullName evidence="1">N-formylglutamate deformylase</fullName>
        <ecNumber evidence="1">3.5.1.68</ecNumber>
    </submittedName>
</protein>
<accession>A0A6I3XQV7</accession>
<dbReference type="NCBIfam" id="TIGR02017">
    <property type="entry name" value="hutG_amidohyd"/>
    <property type="match status" value="1"/>
</dbReference>
<keyword evidence="2" id="KW-1185">Reference proteome</keyword>
<dbReference type="GO" id="GO:0050129">
    <property type="term" value="F:N-formylglutamate deformylase activity"/>
    <property type="evidence" value="ECO:0007669"/>
    <property type="project" value="UniProtKB-EC"/>
</dbReference>
<dbReference type="Proteomes" id="UP000431684">
    <property type="component" value="Unassembled WGS sequence"/>
</dbReference>
<gene>
    <name evidence="1" type="primary">hutG</name>
    <name evidence="1" type="ORF">GJV26_17120</name>
</gene>
<dbReference type="RefSeq" id="WP_155709891.1">
    <property type="nucleotide sequence ID" value="NZ_BMWU01000002.1"/>
</dbReference>
<dbReference type="EMBL" id="WNWM01000002">
    <property type="protein sequence ID" value="MUI14165.1"/>
    <property type="molecule type" value="Genomic_DNA"/>
</dbReference>
<dbReference type="EC" id="3.5.1.68" evidence="1"/>
<organism evidence="1 2">
    <name type="scientific">Pseudoduganella dura</name>
    <dbReference type="NCBI Taxonomy" id="321982"/>
    <lineage>
        <taxon>Bacteria</taxon>
        <taxon>Pseudomonadati</taxon>
        <taxon>Pseudomonadota</taxon>
        <taxon>Betaproteobacteria</taxon>
        <taxon>Burkholderiales</taxon>
        <taxon>Oxalobacteraceae</taxon>
        <taxon>Telluria group</taxon>
        <taxon>Pseudoduganella</taxon>
    </lineage>
</organism>
<comment type="caution">
    <text evidence="1">The sequence shown here is derived from an EMBL/GenBank/DDBJ whole genome shotgun (WGS) entry which is preliminary data.</text>
</comment>
<dbReference type="AlphaFoldDB" id="A0A6I3XQV7"/>
<evidence type="ECO:0000313" key="2">
    <source>
        <dbReference type="Proteomes" id="UP000431684"/>
    </source>
</evidence>
<keyword evidence="1" id="KW-0378">Hydrolase</keyword>